<evidence type="ECO:0000256" key="1">
    <source>
        <dbReference type="ARBA" id="ARBA00005189"/>
    </source>
</evidence>
<dbReference type="eggNOG" id="COG3176">
    <property type="taxonomic scope" value="Bacteria"/>
</dbReference>
<dbReference type="Pfam" id="PF13444">
    <property type="entry name" value="Acetyltransf_5"/>
    <property type="match status" value="1"/>
</dbReference>
<dbReference type="PANTHER" id="PTHR37323">
    <property type="entry name" value="GCN5-RELATED N-ACETYLTRANSFERASE"/>
    <property type="match status" value="1"/>
</dbReference>
<name>D5EHW4_CORAD</name>
<sequence>MPQASDKTSPLIDFDTVIKQAGLFGPMLRLLAPALQAGLGINTFNGWHDEIVEILDDPEDDPAFFMKALKVIGCSFEVDAELFERIPKSGPLVVVSNHPYGGIDGVVLGAMLRGARTDSKLMGNYLLSHMSGIRGNIINVDPFERDGSAKANLSGMRDALRWLKQGGCLGVFPAGEVSSLDLSIRSVVDRPWSNHIVPLAQRTQATILPVFFEGRNSALFQALGLIHPRLRTALLIREFCRLQNTTFQVRIGKPIEASHLERFKTKEAATEYLRLKCYALQSSEAESPLRKKLKLPFRSATVSKSLKPLAEPQAASVLLDEIEQLPEERLLVDHGDFQIFCASASEVPLTLLEIGRLREETFRAVEEGTGSSRDLDEFDDYYLHLFMWSKKDREIVGAYRIGLVDQIVDKYGKQGLYTATLFKFRSGFLDKMGPAIELGRSFICLKYQKKHASLALIWRGIGEFIVRHPNYCTLFGPVSITDAYHHVSKDLMVHYFREHSFDEEMSRFVRAKKPPKAKKQLGGICLKSMGEALNSVSAISAVVSGFEDDDKGIPILLRHYLKLNGCLLSFNVDPAFSDVIDGLILVDLRKTDPKILQRYMGKEGYESFKEYHYEAPVVV</sequence>
<dbReference type="SUPFAM" id="SSF69593">
    <property type="entry name" value="Glycerol-3-phosphate (1)-acyltransferase"/>
    <property type="match status" value="1"/>
</dbReference>
<evidence type="ECO:0000256" key="3">
    <source>
        <dbReference type="ARBA" id="ARBA00022679"/>
    </source>
</evidence>
<feature type="domain" description="Phospholipid/glycerol acyltransferase" evidence="6">
    <location>
        <begin position="92"/>
        <end position="215"/>
    </location>
</feature>
<keyword evidence="4" id="KW-0443">Lipid metabolism</keyword>
<dbReference type="InterPro" id="IPR016181">
    <property type="entry name" value="Acyl_CoA_acyltransferase"/>
</dbReference>
<evidence type="ECO:0000256" key="4">
    <source>
        <dbReference type="ARBA" id="ARBA00023098"/>
    </source>
</evidence>
<proteinExistence type="predicted"/>
<protein>
    <submittedName>
        <fullName evidence="7">Phospholipid/glycerol acyltransferase</fullName>
    </submittedName>
</protein>
<dbReference type="Proteomes" id="UP000000925">
    <property type="component" value="Chromosome"/>
</dbReference>
<dbReference type="OrthoDB" id="1113830at2"/>
<gene>
    <name evidence="7" type="ordered locus">Caka_1134</name>
</gene>
<dbReference type="PANTHER" id="PTHR37323:SF1">
    <property type="entry name" value="L-ORNITHINE N(ALPHA)-ACYLTRANSFERASE"/>
    <property type="match status" value="1"/>
</dbReference>
<dbReference type="KEGG" id="caa:Caka_1134"/>
<dbReference type="GO" id="GO:0016746">
    <property type="term" value="F:acyltransferase activity"/>
    <property type="evidence" value="ECO:0007669"/>
    <property type="project" value="UniProtKB-KW"/>
</dbReference>
<evidence type="ECO:0000259" key="6">
    <source>
        <dbReference type="SMART" id="SM00563"/>
    </source>
</evidence>
<dbReference type="Pfam" id="PF19576">
    <property type="entry name" value="Acyltransf_2"/>
    <property type="match status" value="1"/>
</dbReference>
<dbReference type="InterPro" id="IPR045746">
    <property type="entry name" value="ACT14924-like_Acyltransf_dom"/>
</dbReference>
<keyword evidence="8" id="KW-1185">Reference proteome</keyword>
<comment type="pathway">
    <text evidence="1">Lipid metabolism.</text>
</comment>
<keyword evidence="3 7" id="KW-0808">Transferase</keyword>
<dbReference type="RefSeq" id="WP_013042877.1">
    <property type="nucleotide sequence ID" value="NC_014008.1"/>
</dbReference>
<dbReference type="HOGENOM" id="CLU_033329_1_0_0"/>
<evidence type="ECO:0000256" key="2">
    <source>
        <dbReference type="ARBA" id="ARBA00022516"/>
    </source>
</evidence>
<evidence type="ECO:0000313" key="7">
    <source>
        <dbReference type="EMBL" id="ADE54155.1"/>
    </source>
</evidence>
<dbReference type="eggNOG" id="COG0204">
    <property type="taxonomic scope" value="Bacteria"/>
</dbReference>
<dbReference type="InterPro" id="IPR052351">
    <property type="entry name" value="Ornithine_N-alpha-AT"/>
</dbReference>
<dbReference type="InterPro" id="IPR002123">
    <property type="entry name" value="Plipid/glycerol_acylTrfase"/>
</dbReference>
<keyword evidence="2" id="KW-0444">Lipid biosynthesis</keyword>
<dbReference type="SMART" id="SM00563">
    <property type="entry name" value="PlsC"/>
    <property type="match status" value="1"/>
</dbReference>
<dbReference type="STRING" id="583355.Caka_1134"/>
<organism evidence="7 8">
    <name type="scientific">Coraliomargarita akajimensis (strain DSM 45221 / IAM 15411 / JCM 23193 / KCTC 12865 / 04OKA010-24)</name>
    <dbReference type="NCBI Taxonomy" id="583355"/>
    <lineage>
        <taxon>Bacteria</taxon>
        <taxon>Pseudomonadati</taxon>
        <taxon>Verrucomicrobiota</taxon>
        <taxon>Opitutia</taxon>
        <taxon>Puniceicoccales</taxon>
        <taxon>Coraliomargaritaceae</taxon>
        <taxon>Coraliomargarita</taxon>
    </lineage>
</organism>
<dbReference type="SUPFAM" id="SSF55729">
    <property type="entry name" value="Acyl-CoA N-acyltransferases (Nat)"/>
    <property type="match status" value="1"/>
</dbReference>
<dbReference type="EMBL" id="CP001998">
    <property type="protein sequence ID" value="ADE54155.1"/>
    <property type="molecule type" value="Genomic_DNA"/>
</dbReference>
<evidence type="ECO:0000256" key="5">
    <source>
        <dbReference type="ARBA" id="ARBA00023315"/>
    </source>
</evidence>
<dbReference type="CDD" id="cd07986">
    <property type="entry name" value="LPLAT_ACT14924-like"/>
    <property type="match status" value="1"/>
</dbReference>
<keyword evidence="5 7" id="KW-0012">Acyltransferase</keyword>
<dbReference type="GO" id="GO:0006629">
    <property type="term" value="P:lipid metabolic process"/>
    <property type="evidence" value="ECO:0007669"/>
    <property type="project" value="UniProtKB-KW"/>
</dbReference>
<evidence type="ECO:0000313" key="8">
    <source>
        <dbReference type="Proteomes" id="UP000000925"/>
    </source>
</evidence>
<accession>D5EHW4</accession>
<dbReference type="AlphaFoldDB" id="D5EHW4"/>
<reference evidence="7 8" key="1">
    <citation type="journal article" date="2010" name="Stand. Genomic Sci.">
        <title>Complete genome sequence of Coraliomargarita akajimensis type strain (04OKA010-24).</title>
        <authorList>
            <person name="Mavromatis K."/>
            <person name="Abt B."/>
            <person name="Brambilla E."/>
            <person name="Lapidus A."/>
            <person name="Copeland A."/>
            <person name="Deshpande S."/>
            <person name="Nolan M."/>
            <person name="Lucas S."/>
            <person name="Tice H."/>
            <person name="Cheng J.F."/>
            <person name="Han C."/>
            <person name="Detter J.C."/>
            <person name="Woyke T."/>
            <person name="Goodwin L."/>
            <person name="Pitluck S."/>
            <person name="Held B."/>
            <person name="Brettin T."/>
            <person name="Tapia R."/>
            <person name="Ivanova N."/>
            <person name="Mikhailova N."/>
            <person name="Pati A."/>
            <person name="Liolios K."/>
            <person name="Chen A."/>
            <person name="Palaniappan K."/>
            <person name="Land M."/>
            <person name="Hauser L."/>
            <person name="Chang Y.J."/>
            <person name="Jeffries C.D."/>
            <person name="Rohde M."/>
            <person name="Goker M."/>
            <person name="Bristow J."/>
            <person name="Eisen J.A."/>
            <person name="Markowitz V."/>
            <person name="Hugenholtz P."/>
            <person name="Klenk H.P."/>
            <person name="Kyrpides N.C."/>
        </authorList>
    </citation>
    <scope>NUCLEOTIDE SEQUENCE [LARGE SCALE GENOMIC DNA]</scope>
    <source>
        <strain evidence="8">DSM 45221 / IAM 15411 / JCM 23193 / KCTC 12865</strain>
    </source>
</reference>